<organism evidence="11 12">
    <name type="scientific">candidate division WOR-1 bacterium RIFOXYB2_FULL_36_35</name>
    <dbReference type="NCBI Taxonomy" id="1802578"/>
    <lineage>
        <taxon>Bacteria</taxon>
        <taxon>Bacillati</taxon>
        <taxon>Saganbacteria</taxon>
    </lineage>
</organism>
<comment type="caution">
    <text evidence="11">The sequence shown here is derived from an EMBL/GenBank/DDBJ whole genome shotgun (WGS) entry which is preliminary data.</text>
</comment>
<evidence type="ECO:0000256" key="2">
    <source>
        <dbReference type="ARBA" id="ARBA00022857"/>
    </source>
</evidence>
<dbReference type="Pfam" id="PF14748">
    <property type="entry name" value="P5CR_dimer"/>
    <property type="match status" value="1"/>
</dbReference>
<dbReference type="EC" id="1.5.1.2" evidence="5 6"/>
<dbReference type="InterPro" id="IPR036291">
    <property type="entry name" value="NAD(P)-bd_dom_sf"/>
</dbReference>
<protein>
    <recommendedName>
        <fullName evidence="5 6">Pyrroline-5-carboxylate reductase</fullName>
        <shortName evidence="5">P5C reductase</shortName>
        <shortName evidence="5">P5CR</shortName>
        <ecNumber evidence="5 6">1.5.1.2</ecNumber>
    </recommendedName>
    <alternativeName>
        <fullName evidence="5">PCA reductase</fullName>
    </alternativeName>
</protein>
<evidence type="ECO:0000256" key="4">
    <source>
        <dbReference type="ARBA" id="ARBA00058118"/>
    </source>
</evidence>
<dbReference type="UniPathway" id="UPA00098">
    <property type="reaction ID" value="UER00361"/>
</dbReference>
<dbReference type="PANTHER" id="PTHR11645">
    <property type="entry name" value="PYRROLINE-5-CARBOXYLATE REDUCTASE"/>
    <property type="match status" value="1"/>
</dbReference>
<dbReference type="NCBIfam" id="TIGR00112">
    <property type="entry name" value="proC"/>
    <property type="match status" value="1"/>
</dbReference>
<comment type="pathway">
    <text evidence="5 8">Amino-acid biosynthesis; L-proline biosynthesis; L-proline from L-glutamate 5-semialdehyde: step 1/1.</text>
</comment>
<evidence type="ECO:0000256" key="5">
    <source>
        <dbReference type="HAMAP-Rule" id="MF_01925"/>
    </source>
</evidence>
<name>A0A1F4S5Q3_UNCSA</name>
<evidence type="ECO:0000256" key="6">
    <source>
        <dbReference type="NCBIfam" id="TIGR00112"/>
    </source>
</evidence>
<dbReference type="SUPFAM" id="SSF51735">
    <property type="entry name" value="NAD(P)-binding Rossmann-fold domains"/>
    <property type="match status" value="1"/>
</dbReference>
<comment type="catalytic activity">
    <reaction evidence="5">
        <text>L-proline + NAD(+) = (S)-1-pyrroline-5-carboxylate + NADH + 2 H(+)</text>
        <dbReference type="Rhea" id="RHEA:14105"/>
        <dbReference type="ChEBI" id="CHEBI:15378"/>
        <dbReference type="ChEBI" id="CHEBI:17388"/>
        <dbReference type="ChEBI" id="CHEBI:57540"/>
        <dbReference type="ChEBI" id="CHEBI:57945"/>
        <dbReference type="ChEBI" id="CHEBI:60039"/>
        <dbReference type="EC" id="1.5.1.2"/>
    </reaction>
</comment>
<dbReference type="SUPFAM" id="SSF48179">
    <property type="entry name" value="6-phosphogluconate dehydrogenase C-terminal domain-like"/>
    <property type="match status" value="1"/>
</dbReference>
<dbReference type="AlphaFoldDB" id="A0A1F4S5Q3"/>
<dbReference type="InterPro" id="IPR053790">
    <property type="entry name" value="P5CR-like_CS"/>
</dbReference>
<comment type="similarity">
    <text evidence="1 5 8">Belongs to the pyrroline-5-carboxylate reductase family.</text>
</comment>
<feature type="domain" description="Pyrroline-5-carboxylate reductase catalytic N-terminal" evidence="9">
    <location>
        <begin position="1"/>
        <end position="85"/>
    </location>
</feature>
<dbReference type="Gene3D" id="1.10.3730.10">
    <property type="entry name" value="ProC C-terminal domain-like"/>
    <property type="match status" value="1"/>
</dbReference>
<comment type="catalytic activity">
    <reaction evidence="5 8">
        <text>L-proline + NADP(+) = (S)-1-pyrroline-5-carboxylate + NADPH + 2 H(+)</text>
        <dbReference type="Rhea" id="RHEA:14109"/>
        <dbReference type="ChEBI" id="CHEBI:15378"/>
        <dbReference type="ChEBI" id="CHEBI:17388"/>
        <dbReference type="ChEBI" id="CHEBI:57783"/>
        <dbReference type="ChEBI" id="CHEBI:58349"/>
        <dbReference type="ChEBI" id="CHEBI:60039"/>
        <dbReference type="EC" id="1.5.1.2"/>
    </reaction>
</comment>
<feature type="binding site" evidence="7">
    <location>
        <position position="45"/>
    </location>
    <ligand>
        <name>NADPH</name>
        <dbReference type="ChEBI" id="CHEBI:57783"/>
    </ligand>
</feature>
<keyword evidence="5 8" id="KW-0641">Proline biosynthesis</keyword>
<keyword evidence="5 8" id="KW-0028">Amino-acid biosynthesis</keyword>
<dbReference type="InterPro" id="IPR028939">
    <property type="entry name" value="P5C_Rdtase_cat_N"/>
</dbReference>
<dbReference type="InterPro" id="IPR000304">
    <property type="entry name" value="Pyrroline-COOH_reductase"/>
</dbReference>
<dbReference type="GO" id="GO:0055129">
    <property type="term" value="P:L-proline biosynthetic process"/>
    <property type="evidence" value="ECO:0007669"/>
    <property type="project" value="UniProtKB-UniRule"/>
</dbReference>
<dbReference type="InterPro" id="IPR008927">
    <property type="entry name" value="6-PGluconate_DH-like_C_sf"/>
</dbReference>
<dbReference type="InterPro" id="IPR029036">
    <property type="entry name" value="P5CR_dimer"/>
</dbReference>
<dbReference type="PROSITE" id="PS00521">
    <property type="entry name" value="P5CR"/>
    <property type="match status" value="1"/>
</dbReference>
<reference evidence="11 12" key="1">
    <citation type="journal article" date="2016" name="Nat. Commun.">
        <title>Thousands of microbial genomes shed light on interconnected biogeochemical processes in an aquifer system.</title>
        <authorList>
            <person name="Anantharaman K."/>
            <person name="Brown C.T."/>
            <person name="Hug L.A."/>
            <person name="Sharon I."/>
            <person name="Castelle C.J."/>
            <person name="Probst A.J."/>
            <person name="Thomas B.C."/>
            <person name="Singh A."/>
            <person name="Wilkins M.J."/>
            <person name="Karaoz U."/>
            <person name="Brodie E.L."/>
            <person name="Williams K.H."/>
            <person name="Hubbard S.S."/>
            <person name="Banfield J.F."/>
        </authorList>
    </citation>
    <scope>NUCLEOTIDE SEQUENCE [LARGE SCALE GENOMIC DNA]</scope>
</reference>
<gene>
    <name evidence="5" type="primary">proC</name>
    <name evidence="11" type="ORF">A2290_09235</name>
</gene>
<dbReference type="HAMAP" id="MF_01925">
    <property type="entry name" value="P5C_reductase"/>
    <property type="match status" value="1"/>
</dbReference>
<dbReference type="Pfam" id="PF03807">
    <property type="entry name" value="F420_oxidored"/>
    <property type="match status" value="1"/>
</dbReference>
<comment type="function">
    <text evidence="4 5">Catalyzes the reduction of 1-pyrroline-5-carboxylate (PCA) to L-proline.</text>
</comment>
<proteinExistence type="inferred from homology"/>
<dbReference type="FunFam" id="1.10.3730.10:FF:000001">
    <property type="entry name" value="Pyrroline-5-carboxylate reductase"/>
    <property type="match status" value="1"/>
</dbReference>
<evidence type="ECO:0000256" key="3">
    <source>
        <dbReference type="ARBA" id="ARBA00023002"/>
    </source>
</evidence>
<evidence type="ECO:0000256" key="8">
    <source>
        <dbReference type="RuleBase" id="RU003903"/>
    </source>
</evidence>
<dbReference type="EMBL" id="MEUA01000026">
    <property type="protein sequence ID" value="OGC15073.1"/>
    <property type="molecule type" value="Genomic_DNA"/>
</dbReference>
<keyword evidence="3 5" id="KW-0560">Oxidoreductase</keyword>
<keyword evidence="2 5" id="KW-0521">NADP</keyword>
<dbReference type="Proteomes" id="UP000177905">
    <property type="component" value="Unassembled WGS sequence"/>
</dbReference>
<evidence type="ECO:0000313" key="12">
    <source>
        <dbReference type="Proteomes" id="UP000177905"/>
    </source>
</evidence>
<keyword evidence="5" id="KW-0963">Cytoplasm</keyword>
<dbReference type="GO" id="GO:0005737">
    <property type="term" value="C:cytoplasm"/>
    <property type="evidence" value="ECO:0007669"/>
    <property type="project" value="UniProtKB-SubCell"/>
</dbReference>
<feature type="domain" description="Pyrroline-5-carboxylate reductase dimerisation" evidence="10">
    <location>
        <begin position="147"/>
        <end position="251"/>
    </location>
</feature>
<dbReference type="Gene3D" id="3.40.50.720">
    <property type="entry name" value="NAD(P)-binding Rossmann-like Domain"/>
    <property type="match status" value="1"/>
</dbReference>
<comment type="subcellular location">
    <subcellularLocation>
        <location evidence="5">Cytoplasm</location>
    </subcellularLocation>
</comment>
<evidence type="ECO:0000313" key="11">
    <source>
        <dbReference type="EMBL" id="OGC15073.1"/>
    </source>
</evidence>
<feature type="binding site" evidence="7">
    <location>
        <begin position="58"/>
        <end position="61"/>
    </location>
    <ligand>
        <name>NADP(+)</name>
        <dbReference type="ChEBI" id="CHEBI:58349"/>
    </ligand>
</feature>
<evidence type="ECO:0000256" key="1">
    <source>
        <dbReference type="ARBA" id="ARBA00005525"/>
    </source>
</evidence>
<evidence type="ECO:0000259" key="9">
    <source>
        <dbReference type="Pfam" id="PF03807"/>
    </source>
</evidence>
<dbReference type="PIRSF" id="PIRSF000193">
    <property type="entry name" value="Pyrrol-5-carb_rd"/>
    <property type="match status" value="1"/>
</dbReference>
<dbReference type="PANTHER" id="PTHR11645:SF0">
    <property type="entry name" value="PYRROLINE-5-CARBOXYLATE REDUCTASE 3"/>
    <property type="match status" value="1"/>
</dbReference>
<dbReference type="GO" id="GO:0004735">
    <property type="term" value="F:pyrroline-5-carboxylate reductase activity"/>
    <property type="evidence" value="ECO:0007669"/>
    <property type="project" value="UniProtKB-UniRule"/>
</dbReference>
<evidence type="ECO:0000259" key="10">
    <source>
        <dbReference type="Pfam" id="PF14748"/>
    </source>
</evidence>
<evidence type="ECO:0000256" key="7">
    <source>
        <dbReference type="PIRSR" id="PIRSR000193-1"/>
    </source>
</evidence>
<accession>A0A1F4S5Q3</accession>
<sequence length="255" mass="27820">MAEAVICGLLKSKKISPEKIIVSDIKKDRLDYLKREYGINFVRNNQEALKCSKIVVLAVKPQNFPDAIVNLDFSEVDIVISIAAGITIDYLKRFVGVKSVIRAMPNNPALIQEGITAISPSCDSREKDIKLAEFVFSTVGRVVQIKESLMDAVTALSGSGPGFVYFFIEAMIEAGESLGFVKSVSEELAVQTFFGSIQTLLKTKKSARELREMVTSPGGTTRAGLDVLESGKFKEVFLEAVKAAAERSKSLSQKS</sequence>